<dbReference type="GO" id="GO:0032259">
    <property type="term" value="P:methylation"/>
    <property type="evidence" value="ECO:0007669"/>
    <property type="project" value="UniProtKB-KW"/>
</dbReference>
<evidence type="ECO:0000313" key="4">
    <source>
        <dbReference type="Proteomes" id="UP000442469"/>
    </source>
</evidence>
<keyword evidence="2" id="KW-0489">Methyltransferase</keyword>
<keyword evidence="3" id="KW-1185">Reference proteome</keyword>
<reference evidence="1 3" key="1">
    <citation type="submission" date="2014-04" db="EMBL/GenBank/DDBJ databases">
        <authorList>
            <person name="Bishop-Lilly K.A."/>
            <person name="Broomall S.M."/>
            <person name="Chain P.S."/>
            <person name="Chertkov O."/>
            <person name="Coyne S.R."/>
            <person name="Daligault H.E."/>
            <person name="Davenport K.W."/>
            <person name="Erkkila T."/>
            <person name="Frey K.G."/>
            <person name="Gibbons H.S."/>
            <person name="Gu W."/>
            <person name="Jaissle J."/>
            <person name="Johnson S.L."/>
            <person name="Koroleva G.I."/>
            <person name="Ladner J.T."/>
            <person name="Lo C.-C."/>
            <person name="Minogue T.D."/>
            <person name="Munk C."/>
            <person name="Palacios G.F."/>
            <person name="Redden C.L."/>
            <person name="Rosenzweig C.N."/>
            <person name="Scholz M.B."/>
            <person name="Teshima H."/>
            <person name="Xu Y."/>
        </authorList>
    </citation>
    <scope>NUCLEOTIDE SEQUENCE [LARGE SCALE GENOMIC DNA]</scope>
    <source>
        <strain evidence="1 3">8244</strain>
    </source>
</reference>
<proteinExistence type="predicted"/>
<protein>
    <submittedName>
        <fullName evidence="2">tRNA (Adenine-N(1))-methyltransferase</fullName>
    </submittedName>
</protein>
<dbReference type="SUPFAM" id="SSF53335">
    <property type="entry name" value="S-adenosyl-L-methionine-dependent methyltransferases"/>
    <property type="match status" value="1"/>
</dbReference>
<evidence type="ECO:0000313" key="3">
    <source>
        <dbReference type="Proteomes" id="UP000029278"/>
    </source>
</evidence>
<evidence type="ECO:0000313" key="2">
    <source>
        <dbReference type="EMBL" id="MUG22903.1"/>
    </source>
</evidence>
<dbReference type="GO" id="GO:0160105">
    <property type="term" value="F:tRNA (adenine(22)-N1)-methyltransferase activity"/>
    <property type="evidence" value="ECO:0007669"/>
    <property type="project" value="InterPro"/>
</dbReference>
<dbReference type="Gene3D" id="1.10.287.1890">
    <property type="match status" value="1"/>
</dbReference>
<dbReference type="RefSeq" id="WP_036621333.1">
    <property type="nucleotide sequence ID" value="NZ_CP086393.1"/>
</dbReference>
<gene>
    <name evidence="1" type="ORF">DJ90_660</name>
    <name evidence="2" type="ORF">GNQ08_10815</name>
</gene>
<dbReference type="EMBL" id="WNZZ01000006">
    <property type="protein sequence ID" value="MUG22903.1"/>
    <property type="molecule type" value="Genomic_DNA"/>
</dbReference>
<comment type="caution">
    <text evidence="1">The sequence shown here is derived from an EMBL/GenBank/DDBJ whole genome shotgun (WGS) entry which is preliminary data.</text>
</comment>
<dbReference type="Proteomes" id="UP000029278">
    <property type="component" value="Unassembled WGS sequence"/>
</dbReference>
<dbReference type="STRING" id="44252.DJ90_660"/>
<dbReference type="EMBL" id="JMQA01000020">
    <property type="protein sequence ID" value="KFN10086.1"/>
    <property type="molecule type" value="Genomic_DNA"/>
</dbReference>
<dbReference type="OrthoDB" id="5881184at2"/>
<dbReference type="PIRSF" id="PIRSF018637">
    <property type="entry name" value="TrmK"/>
    <property type="match status" value="1"/>
</dbReference>
<accession>A0A091A1D8</accession>
<dbReference type="Gene3D" id="3.40.50.150">
    <property type="entry name" value="Vaccinia Virus protein VP39"/>
    <property type="match status" value="1"/>
</dbReference>
<dbReference type="PANTHER" id="PTHR38451">
    <property type="entry name" value="TRNA (ADENINE(22)-N(1))-METHYLTRANSFERASE"/>
    <property type="match status" value="1"/>
</dbReference>
<dbReference type="PANTHER" id="PTHR38451:SF1">
    <property type="entry name" value="TRNA (ADENINE(22)-N(1))-METHYLTRANSFERASE"/>
    <property type="match status" value="1"/>
</dbReference>
<dbReference type="GeneID" id="77006140"/>
<evidence type="ECO:0000313" key="1">
    <source>
        <dbReference type="EMBL" id="KFN10086.1"/>
    </source>
</evidence>
<organism evidence="1 3">
    <name type="scientific">Paenibacillus macerans</name>
    <name type="common">Bacillus macerans</name>
    <dbReference type="NCBI Taxonomy" id="44252"/>
    <lineage>
        <taxon>Bacteria</taxon>
        <taxon>Bacillati</taxon>
        <taxon>Bacillota</taxon>
        <taxon>Bacilli</taxon>
        <taxon>Bacillales</taxon>
        <taxon>Paenibacillaceae</taxon>
        <taxon>Paenibacillus</taxon>
    </lineage>
</organism>
<reference evidence="2 4" key="2">
    <citation type="submission" date="2019-11" db="EMBL/GenBank/DDBJ databases">
        <title>Draft genome sequences of five Paenibacillus species of dairy origin.</title>
        <authorList>
            <person name="Olajide A.M."/>
            <person name="Chen S."/>
            <person name="Lapointe G."/>
        </authorList>
    </citation>
    <scope>NUCLEOTIDE SEQUENCE [LARGE SCALE GENOMIC DNA]</scope>
    <source>
        <strain evidence="2 4">3CT49</strain>
    </source>
</reference>
<dbReference type="Proteomes" id="UP000442469">
    <property type="component" value="Unassembled WGS sequence"/>
</dbReference>
<dbReference type="InterPro" id="IPR029063">
    <property type="entry name" value="SAM-dependent_MTases_sf"/>
</dbReference>
<dbReference type="PATRIC" id="fig|44252.3.peg.1910"/>
<dbReference type="AlphaFoldDB" id="A0A091A1D8"/>
<name>A0A091A1D8_PAEMA</name>
<dbReference type="InterPro" id="IPR006901">
    <property type="entry name" value="TrmK"/>
</dbReference>
<dbReference type="Pfam" id="PF04816">
    <property type="entry name" value="TrmK"/>
    <property type="match status" value="1"/>
</dbReference>
<keyword evidence="2" id="KW-0808">Transferase</keyword>
<sequence>MRLSARLQLISDLLPKGCRFADIGSDHALLPVSAVQSGRAAFAVAGEVNDGPLEAARRQVAEAGETQRISVRKGDGLAVIAPGEVDAITIAGMGGALIVSILSGGKPKLAGVKRLVLQPNVGEELVRRWLAENDWYLAEEAILEEDGKIYEVMMAESAADAAARNAQLYAERELTDHEGRGIALAKDLLYLMGPRLTLKPDDVFLKKWESEIRKLEKIRRSVASSALEASREKEEELGRLTEQLQEVLACLQKVKR</sequence>
<dbReference type="HOGENOM" id="CLU_071037_0_0_9"/>